<feature type="transmembrane region" description="Helical" evidence="10">
    <location>
        <begin position="225"/>
        <end position="252"/>
    </location>
</feature>
<keyword evidence="8 10" id="KW-0472">Membrane</keyword>
<proteinExistence type="inferred from homology"/>
<dbReference type="EMBL" id="JADKNH010000009">
    <property type="protein sequence ID" value="MBF4694433.1"/>
    <property type="molecule type" value="Genomic_DNA"/>
</dbReference>
<evidence type="ECO:0000256" key="4">
    <source>
        <dbReference type="ARBA" id="ARBA00022692"/>
    </source>
</evidence>
<evidence type="ECO:0000256" key="1">
    <source>
        <dbReference type="ARBA" id="ARBA00004651"/>
    </source>
</evidence>
<dbReference type="InterPro" id="IPR050366">
    <property type="entry name" value="BP-dependent_transpt_permease"/>
</dbReference>
<feature type="transmembrane region" description="Helical" evidence="10">
    <location>
        <begin position="348"/>
        <end position="368"/>
    </location>
</feature>
<feature type="transmembrane region" description="Helical" evidence="10">
    <location>
        <begin position="178"/>
        <end position="204"/>
    </location>
</feature>
<dbReference type="Proteomes" id="UP000614200">
    <property type="component" value="Unassembled WGS sequence"/>
</dbReference>
<evidence type="ECO:0000256" key="3">
    <source>
        <dbReference type="ARBA" id="ARBA00022475"/>
    </source>
</evidence>
<feature type="transmembrane region" description="Helical" evidence="10">
    <location>
        <begin position="53"/>
        <end position="72"/>
    </location>
</feature>
<keyword evidence="13" id="KW-1185">Reference proteome</keyword>
<keyword evidence="5" id="KW-0571">Peptide transport</keyword>
<dbReference type="PANTHER" id="PTHR43386">
    <property type="entry name" value="OLIGOPEPTIDE TRANSPORT SYSTEM PERMEASE PROTEIN APPC"/>
    <property type="match status" value="1"/>
</dbReference>
<dbReference type="SUPFAM" id="SSF161098">
    <property type="entry name" value="MetI-like"/>
    <property type="match status" value="1"/>
</dbReference>
<dbReference type="PROSITE" id="PS50928">
    <property type="entry name" value="ABC_TM1"/>
    <property type="match status" value="1"/>
</dbReference>
<evidence type="ECO:0000256" key="6">
    <source>
        <dbReference type="ARBA" id="ARBA00022927"/>
    </source>
</evidence>
<gene>
    <name evidence="12" type="ORF">ISU02_15085</name>
</gene>
<dbReference type="InterPro" id="IPR000515">
    <property type="entry name" value="MetI-like"/>
</dbReference>
<dbReference type="InterPro" id="IPR025966">
    <property type="entry name" value="OppC_N"/>
</dbReference>
<feature type="domain" description="ABC transmembrane type-1" evidence="11">
    <location>
        <begin position="176"/>
        <end position="365"/>
    </location>
</feature>
<dbReference type="Gene3D" id="1.10.3720.10">
    <property type="entry name" value="MetI-like"/>
    <property type="match status" value="1"/>
</dbReference>
<evidence type="ECO:0000256" key="5">
    <source>
        <dbReference type="ARBA" id="ARBA00022856"/>
    </source>
</evidence>
<keyword evidence="2 10" id="KW-0813">Transport</keyword>
<keyword evidence="3" id="KW-1003">Cell membrane</keyword>
<evidence type="ECO:0000313" key="13">
    <source>
        <dbReference type="Proteomes" id="UP000614200"/>
    </source>
</evidence>
<comment type="similarity">
    <text evidence="9">Belongs to the binding-protein-dependent transport system permease family. OppBC subfamily.</text>
</comment>
<dbReference type="CDD" id="cd06261">
    <property type="entry name" value="TM_PBP2"/>
    <property type="match status" value="1"/>
</dbReference>
<comment type="caution">
    <text evidence="12">The sequence shown here is derived from an EMBL/GenBank/DDBJ whole genome shotgun (WGS) entry which is preliminary data.</text>
</comment>
<dbReference type="PANTHER" id="PTHR43386:SF24">
    <property type="entry name" value="OLIGOPEPTIDE TRANSPORT SYSTEM PERMEASE PROTEIN AMID"/>
    <property type="match status" value="1"/>
</dbReference>
<dbReference type="Pfam" id="PF00528">
    <property type="entry name" value="BPD_transp_1"/>
    <property type="match status" value="1"/>
</dbReference>
<dbReference type="InterPro" id="IPR035906">
    <property type="entry name" value="MetI-like_sf"/>
</dbReference>
<evidence type="ECO:0000313" key="12">
    <source>
        <dbReference type="EMBL" id="MBF4694433.1"/>
    </source>
</evidence>
<keyword evidence="4 10" id="KW-0812">Transmembrane</keyword>
<comment type="subcellular location">
    <subcellularLocation>
        <location evidence="1 10">Cell membrane</location>
        <topology evidence="1 10">Multi-pass membrane protein</topology>
    </subcellularLocation>
</comment>
<keyword evidence="7 10" id="KW-1133">Transmembrane helix</keyword>
<reference evidence="12 13" key="1">
    <citation type="submission" date="2020-11" db="EMBL/GenBank/DDBJ databases">
        <title>Fusibacter basophilias sp. nov.</title>
        <authorList>
            <person name="Qiu D."/>
        </authorList>
    </citation>
    <scope>NUCLEOTIDE SEQUENCE [LARGE SCALE GENOMIC DNA]</scope>
    <source>
        <strain evidence="12 13">Q10-2</strain>
    </source>
</reference>
<evidence type="ECO:0000259" key="11">
    <source>
        <dbReference type="PROSITE" id="PS50928"/>
    </source>
</evidence>
<protein>
    <submittedName>
        <fullName evidence="12">ABC transporter permease</fullName>
    </submittedName>
</protein>
<name>A0ABR9ZVH6_9FIRM</name>
<sequence length="379" mass="42915">MRIYSKEDYRELDEKKFKLVQMDHDIKDEKFEQEPVGFFKDALIRFRQNKASVLAFFIICIVLFFTIFGPYMNSYGFNDQNSDTINMPCKIPLLAPLGICDGGKVIVNRRADLLGDPSYYPEGSILEVFNEREIQGVKMVDVKVDYYKYTGNGDKCFWFGTDYLGRDLWTRLWRGSRVSLLIAFVSVITNVFIGVIYGSIAGYYGGKVDMILMRITEIISALPRIVIITMFIMYFGTGLFAIIMALVVKGWVHTARMVRAQFYRFKQREYVLAARTLGIRDGILIFRHILPNAIGPIITSSMIAIPSAIFAESFLAYIGLGLQAPEPSIGVLLSQGQKVLLHYPNQSIIPGILISVLMISFNLFANGLRDSFDPTLRGA</sequence>
<keyword evidence="6" id="KW-0653">Protein transport</keyword>
<evidence type="ECO:0000256" key="8">
    <source>
        <dbReference type="ARBA" id="ARBA00023136"/>
    </source>
</evidence>
<dbReference type="RefSeq" id="WP_194702671.1">
    <property type="nucleotide sequence ID" value="NZ_JADKNH010000009.1"/>
</dbReference>
<organism evidence="12 13">
    <name type="scientific">Fusibacter ferrireducens</name>
    <dbReference type="NCBI Taxonomy" id="2785058"/>
    <lineage>
        <taxon>Bacteria</taxon>
        <taxon>Bacillati</taxon>
        <taxon>Bacillota</taxon>
        <taxon>Clostridia</taxon>
        <taxon>Eubacteriales</taxon>
        <taxon>Eubacteriales Family XII. Incertae Sedis</taxon>
        <taxon>Fusibacter</taxon>
    </lineage>
</organism>
<evidence type="ECO:0000256" key="7">
    <source>
        <dbReference type="ARBA" id="ARBA00022989"/>
    </source>
</evidence>
<evidence type="ECO:0000256" key="10">
    <source>
        <dbReference type="RuleBase" id="RU363032"/>
    </source>
</evidence>
<dbReference type="Pfam" id="PF12911">
    <property type="entry name" value="OppC_N"/>
    <property type="match status" value="1"/>
</dbReference>
<evidence type="ECO:0000256" key="9">
    <source>
        <dbReference type="ARBA" id="ARBA00024202"/>
    </source>
</evidence>
<evidence type="ECO:0000256" key="2">
    <source>
        <dbReference type="ARBA" id="ARBA00022448"/>
    </source>
</evidence>
<accession>A0ABR9ZVH6</accession>